<dbReference type="GO" id="GO:0045454">
    <property type="term" value="P:cell redox homeostasis"/>
    <property type="evidence" value="ECO:0007669"/>
    <property type="project" value="TreeGrafter"/>
</dbReference>
<keyword evidence="5 10" id="KW-1015">Disulfide bond</keyword>
<dbReference type="Pfam" id="PF00085">
    <property type="entry name" value="Thioredoxin"/>
    <property type="match status" value="1"/>
</dbReference>
<dbReference type="AlphaFoldDB" id="A0A1R0IHH8"/>
<keyword evidence="4" id="KW-0249">Electron transport</keyword>
<dbReference type="InterPro" id="IPR005746">
    <property type="entry name" value="Thioredoxin"/>
</dbReference>
<dbReference type="InterPro" id="IPR017937">
    <property type="entry name" value="Thioredoxin_CS"/>
</dbReference>
<evidence type="ECO:0000256" key="2">
    <source>
        <dbReference type="ARBA" id="ARBA00020570"/>
    </source>
</evidence>
<dbReference type="PROSITE" id="PS00194">
    <property type="entry name" value="THIOREDOXIN_1"/>
    <property type="match status" value="1"/>
</dbReference>
<keyword evidence="6 10" id="KW-0676">Redox-active center</keyword>
<feature type="site" description="Contributes to redox potential value" evidence="9">
    <location>
        <position position="35"/>
    </location>
</feature>
<evidence type="ECO:0000256" key="4">
    <source>
        <dbReference type="ARBA" id="ARBA00022982"/>
    </source>
</evidence>
<feature type="site" description="Deprotonates C-terminal active site Cys" evidence="9">
    <location>
        <position position="27"/>
    </location>
</feature>
<sequence>MADNVVVVSQANFHQVIEESPNPVIVDFWAAWCVPCRMISPILEELAQERQGSITIAKLNVDENPTIAAEYGVMSIPTLIKFQNGQETSRVVGALPKAQLLKKLGL</sequence>
<reference evidence="12 13" key="1">
    <citation type="journal article" date="2014" name="BMC Genomics">
        <title>Comparison of environmental and isolate Sulfobacillus genomes reveals diverse carbon, sulfur, nitrogen, and hydrogen metabolisms.</title>
        <authorList>
            <person name="Justice N.B."/>
            <person name="Norman A."/>
            <person name="Brown C.T."/>
            <person name="Singh A."/>
            <person name="Thomas B.C."/>
            <person name="Banfield J.F."/>
        </authorList>
    </citation>
    <scope>NUCLEOTIDE SEQUENCE [LARGE SCALE GENOMIC DNA]</scope>
    <source>
        <strain evidence="12">AMDSBA5</strain>
    </source>
</reference>
<comment type="caution">
    <text evidence="12">The sequence shown here is derived from an EMBL/GenBank/DDBJ whole genome shotgun (WGS) entry which is preliminary data.</text>
</comment>
<keyword evidence="3" id="KW-0813">Transport</keyword>
<dbReference type="PANTHER" id="PTHR45663:SF11">
    <property type="entry name" value="GEO12009P1"/>
    <property type="match status" value="1"/>
</dbReference>
<dbReference type="InterPro" id="IPR013766">
    <property type="entry name" value="Thioredoxin_domain"/>
</dbReference>
<dbReference type="PIRSF" id="PIRSF000077">
    <property type="entry name" value="Thioredoxin"/>
    <property type="match status" value="1"/>
</dbReference>
<feature type="disulfide bond" description="Redox-active" evidence="10">
    <location>
        <begin position="33"/>
        <end position="36"/>
    </location>
</feature>
<dbReference type="PROSITE" id="PS51352">
    <property type="entry name" value="THIOREDOXIN_2"/>
    <property type="match status" value="1"/>
</dbReference>
<dbReference type="NCBIfam" id="TIGR01068">
    <property type="entry name" value="thioredoxin"/>
    <property type="match status" value="1"/>
</dbReference>
<dbReference type="EMBL" id="PXYX01000003">
    <property type="protein sequence ID" value="PSR29274.1"/>
    <property type="molecule type" value="Genomic_DNA"/>
</dbReference>
<name>A0A1R0IHH8_SULTH</name>
<dbReference type="RefSeq" id="WP_020373358.1">
    <property type="nucleotide sequence ID" value="NZ_MDZD01000029.1"/>
</dbReference>
<evidence type="ECO:0000259" key="11">
    <source>
        <dbReference type="PROSITE" id="PS51352"/>
    </source>
</evidence>
<dbReference type="InterPro" id="IPR036249">
    <property type="entry name" value="Thioredoxin-like_sf"/>
</dbReference>
<evidence type="ECO:0000313" key="13">
    <source>
        <dbReference type="Proteomes" id="UP000242705"/>
    </source>
</evidence>
<comment type="similarity">
    <text evidence="1 8">Belongs to the thioredoxin family.</text>
</comment>
<dbReference type="Proteomes" id="UP000242705">
    <property type="component" value="Unassembled WGS sequence"/>
</dbReference>
<organism evidence="12 13">
    <name type="scientific">Sulfobacillus thermosulfidooxidans</name>
    <dbReference type="NCBI Taxonomy" id="28034"/>
    <lineage>
        <taxon>Bacteria</taxon>
        <taxon>Bacillati</taxon>
        <taxon>Bacillota</taxon>
        <taxon>Clostridia</taxon>
        <taxon>Eubacteriales</taxon>
        <taxon>Clostridiales Family XVII. Incertae Sedis</taxon>
        <taxon>Sulfobacillus</taxon>
    </lineage>
</organism>
<dbReference type="FunFam" id="3.40.30.10:FF:000001">
    <property type="entry name" value="Thioredoxin"/>
    <property type="match status" value="1"/>
</dbReference>
<proteinExistence type="inferred from homology"/>
<feature type="active site" description="Nucleophile" evidence="9">
    <location>
        <position position="33"/>
    </location>
</feature>
<evidence type="ECO:0000256" key="10">
    <source>
        <dbReference type="PIRSR" id="PIRSR000077-4"/>
    </source>
</evidence>
<gene>
    <name evidence="12" type="primary">trxA</name>
    <name evidence="12" type="ORF">C7B47_02855</name>
</gene>
<evidence type="ECO:0000256" key="3">
    <source>
        <dbReference type="ARBA" id="ARBA00022448"/>
    </source>
</evidence>
<feature type="active site" description="Nucleophile" evidence="9">
    <location>
        <position position="36"/>
    </location>
</feature>
<feature type="site" description="Contributes to redox potential value" evidence="9">
    <location>
        <position position="34"/>
    </location>
</feature>
<dbReference type="GO" id="GO:0005829">
    <property type="term" value="C:cytosol"/>
    <property type="evidence" value="ECO:0007669"/>
    <property type="project" value="TreeGrafter"/>
</dbReference>
<feature type="domain" description="Thioredoxin" evidence="11">
    <location>
        <begin position="1"/>
        <end position="106"/>
    </location>
</feature>
<protein>
    <recommendedName>
        <fullName evidence="2 7">Thioredoxin</fullName>
    </recommendedName>
</protein>
<dbReference type="GO" id="GO:0015035">
    <property type="term" value="F:protein-disulfide reductase activity"/>
    <property type="evidence" value="ECO:0007669"/>
    <property type="project" value="UniProtKB-UniRule"/>
</dbReference>
<evidence type="ECO:0000256" key="8">
    <source>
        <dbReference type="PIRNR" id="PIRNR000077"/>
    </source>
</evidence>
<evidence type="ECO:0000256" key="6">
    <source>
        <dbReference type="ARBA" id="ARBA00023284"/>
    </source>
</evidence>
<evidence type="ECO:0000256" key="5">
    <source>
        <dbReference type="ARBA" id="ARBA00023157"/>
    </source>
</evidence>
<dbReference type="PANTHER" id="PTHR45663">
    <property type="entry name" value="GEO12009P1"/>
    <property type="match status" value="1"/>
</dbReference>
<evidence type="ECO:0000256" key="1">
    <source>
        <dbReference type="ARBA" id="ARBA00008987"/>
    </source>
</evidence>
<dbReference type="PRINTS" id="PR00421">
    <property type="entry name" value="THIOREDOXIN"/>
</dbReference>
<evidence type="ECO:0000313" key="12">
    <source>
        <dbReference type="EMBL" id="PSR29274.1"/>
    </source>
</evidence>
<accession>A0A1R0IHH8</accession>
<dbReference type="SUPFAM" id="SSF52833">
    <property type="entry name" value="Thioredoxin-like"/>
    <property type="match status" value="1"/>
</dbReference>
<dbReference type="Gene3D" id="3.40.30.10">
    <property type="entry name" value="Glutaredoxin"/>
    <property type="match status" value="1"/>
</dbReference>
<dbReference type="CDD" id="cd02947">
    <property type="entry name" value="TRX_family"/>
    <property type="match status" value="1"/>
</dbReference>
<evidence type="ECO:0000256" key="9">
    <source>
        <dbReference type="PIRSR" id="PIRSR000077-1"/>
    </source>
</evidence>
<evidence type="ECO:0000256" key="7">
    <source>
        <dbReference type="NCBIfam" id="TIGR01068"/>
    </source>
</evidence>